<dbReference type="EMBL" id="CP094970">
    <property type="protein sequence ID" value="UYM04647.1"/>
    <property type="molecule type" value="Genomic_DNA"/>
</dbReference>
<dbReference type="SUPFAM" id="SSF51735">
    <property type="entry name" value="NAD(P)-binding Rossmann-fold domains"/>
    <property type="match status" value="1"/>
</dbReference>
<name>A0AA46YJS1_9ACTN</name>
<gene>
    <name evidence="2" type="ORF">L0C25_19245</name>
</gene>
<evidence type="ECO:0000313" key="3">
    <source>
        <dbReference type="Proteomes" id="UP001164390"/>
    </source>
</evidence>
<proteinExistence type="inferred from homology"/>
<dbReference type="Proteomes" id="UP001164390">
    <property type="component" value="Chromosome"/>
</dbReference>
<evidence type="ECO:0000256" key="1">
    <source>
        <dbReference type="ARBA" id="ARBA00006484"/>
    </source>
</evidence>
<dbReference type="AlphaFoldDB" id="A0AA46YJS1"/>
<dbReference type="Gene3D" id="3.40.50.720">
    <property type="entry name" value="NAD(P)-binding Rossmann-like Domain"/>
    <property type="match status" value="1"/>
</dbReference>
<dbReference type="Pfam" id="PF13561">
    <property type="entry name" value="adh_short_C2"/>
    <property type="match status" value="1"/>
</dbReference>
<sequence length="257" mass="25422">MDLALNGRTALVLASTGGLGAATARAIAAEGANVVVTGRDAARAEALAAQLPAAVGVACDLTEPGAPERLLAATREAYGDPDVVVLNGPGPKPGAATDLTSDAARAAIDVLLAPHVALVSLVLPAMRAAGWGRILAIGSSGVQQPIPMLGASNLGRAALGSYLKTLAGEVAADGVTINMVLPGRIATDRVAALDEAAAKRAGTSVEEARDASIAKIPSGRYGDPSEFGAIAAFLCSGAASYVTGSQIRVDGGMVAHL</sequence>
<dbReference type="InterPro" id="IPR002347">
    <property type="entry name" value="SDR_fam"/>
</dbReference>
<reference evidence="2" key="1">
    <citation type="submission" date="2022-01" db="EMBL/GenBank/DDBJ databases">
        <title>Nocardioidaceae gen. sp. A5X3R13.</title>
        <authorList>
            <person name="Lopez Marin M.A."/>
            <person name="Uhlik O."/>
        </authorList>
    </citation>
    <scope>NUCLEOTIDE SEQUENCE</scope>
    <source>
        <strain evidence="2">A5X3R13</strain>
    </source>
</reference>
<dbReference type="PANTHER" id="PTHR42879:SF6">
    <property type="entry name" value="NADPH-DEPENDENT REDUCTASE BACG"/>
    <property type="match status" value="1"/>
</dbReference>
<dbReference type="PANTHER" id="PTHR42879">
    <property type="entry name" value="3-OXOACYL-(ACYL-CARRIER-PROTEIN) REDUCTASE"/>
    <property type="match status" value="1"/>
</dbReference>
<accession>A0AA46YJS1</accession>
<dbReference type="PRINTS" id="PR00081">
    <property type="entry name" value="GDHRDH"/>
</dbReference>
<comment type="similarity">
    <text evidence="1">Belongs to the short-chain dehydrogenases/reductases (SDR) family.</text>
</comment>
<dbReference type="KEGG" id="sgrg:L0C25_19245"/>
<keyword evidence="3" id="KW-1185">Reference proteome</keyword>
<dbReference type="InterPro" id="IPR050259">
    <property type="entry name" value="SDR"/>
</dbReference>
<organism evidence="2 3">
    <name type="scientific">Solicola gregarius</name>
    <dbReference type="NCBI Taxonomy" id="2908642"/>
    <lineage>
        <taxon>Bacteria</taxon>
        <taxon>Bacillati</taxon>
        <taxon>Actinomycetota</taxon>
        <taxon>Actinomycetes</taxon>
        <taxon>Propionibacteriales</taxon>
        <taxon>Nocardioidaceae</taxon>
        <taxon>Solicola</taxon>
    </lineage>
</organism>
<protein>
    <submittedName>
        <fullName evidence="2">SDR family oxidoreductase</fullName>
    </submittedName>
</protein>
<evidence type="ECO:0000313" key="2">
    <source>
        <dbReference type="EMBL" id="UYM04647.1"/>
    </source>
</evidence>
<dbReference type="RefSeq" id="WP_271633405.1">
    <property type="nucleotide sequence ID" value="NZ_CP094970.1"/>
</dbReference>
<dbReference type="InterPro" id="IPR036291">
    <property type="entry name" value="NAD(P)-bd_dom_sf"/>
</dbReference>